<keyword evidence="2" id="KW-0521">NADP</keyword>
<keyword evidence="3" id="KW-0560">Oxidoreductase</keyword>
<protein>
    <submittedName>
        <fullName evidence="4">Uncharacterized protein</fullName>
    </submittedName>
</protein>
<evidence type="ECO:0000256" key="2">
    <source>
        <dbReference type="ARBA" id="ARBA00022857"/>
    </source>
</evidence>
<evidence type="ECO:0000256" key="1">
    <source>
        <dbReference type="ARBA" id="ARBA00006484"/>
    </source>
</evidence>
<dbReference type="PANTHER" id="PTHR42760">
    <property type="entry name" value="SHORT-CHAIN DEHYDROGENASES/REDUCTASES FAMILY MEMBER"/>
    <property type="match status" value="1"/>
</dbReference>
<comment type="caution">
    <text evidence="4">The sequence shown here is derived from an EMBL/GenBank/DDBJ whole genome shotgun (WGS) entry which is preliminary data.</text>
</comment>
<dbReference type="InterPro" id="IPR036291">
    <property type="entry name" value="NAD(P)-bd_dom_sf"/>
</dbReference>
<gene>
    <name evidence="4" type="ORF">H0H81_005182</name>
</gene>
<dbReference type="Gene3D" id="3.40.50.720">
    <property type="entry name" value="NAD(P)-binding Rossmann-like Domain"/>
    <property type="match status" value="2"/>
</dbReference>
<dbReference type="PRINTS" id="PR00081">
    <property type="entry name" value="GDHRDH"/>
</dbReference>
<dbReference type="Pfam" id="PF00106">
    <property type="entry name" value="adh_short"/>
    <property type="match status" value="2"/>
</dbReference>
<dbReference type="SUPFAM" id="SSF51735">
    <property type="entry name" value="NAD(P)-binding Rossmann-fold domains"/>
    <property type="match status" value="1"/>
</dbReference>
<dbReference type="PROSITE" id="PS00061">
    <property type="entry name" value="ADH_SHORT"/>
    <property type="match status" value="1"/>
</dbReference>
<dbReference type="AlphaFoldDB" id="A0A9P7GLU5"/>
<evidence type="ECO:0000256" key="3">
    <source>
        <dbReference type="ARBA" id="ARBA00023002"/>
    </source>
</evidence>
<proteinExistence type="inferred from homology"/>
<dbReference type="GO" id="GO:0016616">
    <property type="term" value="F:oxidoreductase activity, acting on the CH-OH group of donors, NAD or NADP as acceptor"/>
    <property type="evidence" value="ECO:0007669"/>
    <property type="project" value="TreeGrafter"/>
</dbReference>
<comment type="similarity">
    <text evidence="1">Belongs to the short-chain dehydrogenases/reductases (SDR) family.</text>
</comment>
<evidence type="ECO:0000313" key="5">
    <source>
        <dbReference type="Proteomes" id="UP000717328"/>
    </source>
</evidence>
<reference evidence="4" key="2">
    <citation type="submission" date="2021-10" db="EMBL/GenBank/DDBJ databases">
        <title>Phylogenomics reveals ancestral predisposition of the termite-cultivated fungus Termitomyces towards a domesticated lifestyle.</title>
        <authorList>
            <person name="Auxier B."/>
            <person name="Grum-Grzhimaylo A."/>
            <person name="Cardenas M.E."/>
            <person name="Lodge J.D."/>
            <person name="Laessoe T."/>
            <person name="Pedersen O."/>
            <person name="Smith M.E."/>
            <person name="Kuyper T.W."/>
            <person name="Franco-Molano E.A."/>
            <person name="Baroni T.J."/>
            <person name="Aanen D.K."/>
        </authorList>
    </citation>
    <scope>NUCLEOTIDE SEQUENCE</scope>
    <source>
        <strain evidence="4">D49</strain>
    </source>
</reference>
<keyword evidence="5" id="KW-1185">Reference proteome</keyword>
<dbReference type="PANTHER" id="PTHR42760:SF133">
    <property type="entry name" value="3-OXOACYL-[ACYL-CARRIER-PROTEIN] REDUCTASE"/>
    <property type="match status" value="1"/>
</dbReference>
<organism evidence="4 5">
    <name type="scientific">Sphagnurus paluster</name>
    <dbReference type="NCBI Taxonomy" id="117069"/>
    <lineage>
        <taxon>Eukaryota</taxon>
        <taxon>Fungi</taxon>
        <taxon>Dikarya</taxon>
        <taxon>Basidiomycota</taxon>
        <taxon>Agaricomycotina</taxon>
        <taxon>Agaricomycetes</taxon>
        <taxon>Agaricomycetidae</taxon>
        <taxon>Agaricales</taxon>
        <taxon>Tricholomatineae</taxon>
        <taxon>Lyophyllaceae</taxon>
        <taxon>Sphagnurus</taxon>
    </lineage>
</organism>
<dbReference type="EMBL" id="JABCKI010000131">
    <property type="protein sequence ID" value="KAG5652386.1"/>
    <property type="molecule type" value="Genomic_DNA"/>
</dbReference>
<name>A0A9P7GLU5_9AGAR</name>
<dbReference type="InterPro" id="IPR002347">
    <property type="entry name" value="SDR_fam"/>
</dbReference>
<sequence>MASTASSPGVALITGAAKGIGRAIALRLAKNGYDVGMNDLPTAAEALEALGQEIASLGRRSYIAIGDVSVPDSVENIVSSVVENLGHLDVPSPWNGRNFFAINARSVFLCYKYAAQQMIKQGTGGRIIGAASIAGKKGVRGLGAYSATKFAVCGLTQVAGQCH</sequence>
<dbReference type="OrthoDB" id="498125at2759"/>
<accession>A0A9P7GLU5</accession>
<dbReference type="InterPro" id="IPR020904">
    <property type="entry name" value="Sc_DH/Rdtase_CS"/>
</dbReference>
<reference evidence="4" key="1">
    <citation type="submission" date="2021-02" db="EMBL/GenBank/DDBJ databases">
        <authorList>
            <person name="Nieuwenhuis M."/>
            <person name="Van De Peppel L.J.J."/>
        </authorList>
    </citation>
    <scope>NUCLEOTIDE SEQUENCE</scope>
    <source>
        <strain evidence="4">D49</strain>
    </source>
</reference>
<dbReference type="Proteomes" id="UP000717328">
    <property type="component" value="Unassembled WGS sequence"/>
</dbReference>
<evidence type="ECO:0000313" key="4">
    <source>
        <dbReference type="EMBL" id="KAG5652386.1"/>
    </source>
</evidence>